<feature type="compositionally biased region" description="Polar residues" evidence="1">
    <location>
        <begin position="35"/>
        <end position="45"/>
    </location>
</feature>
<sequence>MFLSCHGGFRTLTRHRNPVRDSREAGGLHFEGTGCASQRLHSNSSQRKRKPIGFSSPAAPFHCLSDVLMAHVWCAGPSACPGGGGLEVGKKVPVCWHKFGM</sequence>
<dbReference type="EMBL" id="SRLO01005481">
    <property type="protein sequence ID" value="TNN29573.1"/>
    <property type="molecule type" value="Genomic_DNA"/>
</dbReference>
<evidence type="ECO:0000256" key="1">
    <source>
        <dbReference type="SAM" id="MobiDB-lite"/>
    </source>
</evidence>
<comment type="caution">
    <text evidence="2">The sequence shown here is derived from an EMBL/GenBank/DDBJ whole genome shotgun (WGS) entry which is preliminary data.</text>
</comment>
<proteinExistence type="predicted"/>
<dbReference type="AlphaFoldDB" id="A0A4Z2EL55"/>
<protein>
    <submittedName>
        <fullName evidence="2">Uncharacterized protein</fullName>
    </submittedName>
</protein>
<dbReference type="Proteomes" id="UP000314294">
    <property type="component" value="Unassembled WGS sequence"/>
</dbReference>
<organism evidence="2 3">
    <name type="scientific">Liparis tanakae</name>
    <name type="common">Tanaka's snailfish</name>
    <dbReference type="NCBI Taxonomy" id="230148"/>
    <lineage>
        <taxon>Eukaryota</taxon>
        <taxon>Metazoa</taxon>
        <taxon>Chordata</taxon>
        <taxon>Craniata</taxon>
        <taxon>Vertebrata</taxon>
        <taxon>Euteleostomi</taxon>
        <taxon>Actinopterygii</taxon>
        <taxon>Neopterygii</taxon>
        <taxon>Teleostei</taxon>
        <taxon>Neoteleostei</taxon>
        <taxon>Acanthomorphata</taxon>
        <taxon>Eupercaria</taxon>
        <taxon>Perciformes</taxon>
        <taxon>Cottioidei</taxon>
        <taxon>Cottales</taxon>
        <taxon>Liparidae</taxon>
        <taxon>Liparis</taxon>
    </lineage>
</organism>
<evidence type="ECO:0000313" key="3">
    <source>
        <dbReference type="Proteomes" id="UP000314294"/>
    </source>
</evidence>
<gene>
    <name evidence="2" type="ORF">EYF80_060278</name>
</gene>
<name>A0A4Z2EL55_9TELE</name>
<evidence type="ECO:0000313" key="2">
    <source>
        <dbReference type="EMBL" id="TNN29573.1"/>
    </source>
</evidence>
<keyword evidence="3" id="KW-1185">Reference proteome</keyword>
<accession>A0A4Z2EL55</accession>
<feature type="region of interest" description="Disordered" evidence="1">
    <location>
        <begin position="20"/>
        <end position="53"/>
    </location>
</feature>
<reference evidence="2 3" key="1">
    <citation type="submission" date="2019-03" db="EMBL/GenBank/DDBJ databases">
        <title>First draft genome of Liparis tanakae, snailfish: a comprehensive survey of snailfish specific genes.</title>
        <authorList>
            <person name="Kim W."/>
            <person name="Song I."/>
            <person name="Jeong J.-H."/>
            <person name="Kim D."/>
            <person name="Kim S."/>
            <person name="Ryu S."/>
            <person name="Song J.Y."/>
            <person name="Lee S.K."/>
        </authorList>
    </citation>
    <scope>NUCLEOTIDE SEQUENCE [LARGE SCALE GENOMIC DNA]</scope>
    <source>
        <tissue evidence="2">Muscle</tissue>
    </source>
</reference>